<dbReference type="Proteomes" id="UP000019194">
    <property type="component" value="Unassembled WGS sequence"/>
</dbReference>
<proteinExistence type="predicted"/>
<reference evidence="1 2" key="1">
    <citation type="submission" date="2013-10" db="EMBL/GenBank/DDBJ databases">
        <title>Antibiotic resistance diversity of beta-lactamase producers in the General Hospital Vienna.</title>
        <authorList>
            <person name="Barisic I."/>
            <person name="Mitteregger D."/>
            <person name="Hirschl A.M."/>
            <person name="Noehammer C."/>
            <person name="Wiesinger-Mayr H."/>
        </authorList>
    </citation>
    <scope>NUCLEOTIDE SEQUENCE [LARGE SCALE GENOMIC DNA]</scope>
    <source>
        <strain evidence="1 2">ISC11</strain>
    </source>
</reference>
<evidence type="ECO:0000313" key="2">
    <source>
        <dbReference type="Proteomes" id="UP000019194"/>
    </source>
</evidence>
<name>A0A7G2IIX4_CITFR</name>
<evidence type="ECO:0000313" key="1">
    <source>
        <dbReference type="EMBL" id="CDL36522.1"/>
    </source>
</evidence>
<organism evidence="1 2">
    <name type="scientific">Citrobacter freundii</name>
    <dbReference type="NCBI Taxonomy" id="546"/>
    <lineage>
        <taxon>Bacteria</taxon>
        <taxon>Pseudomonadati</taxon>
        <taxon>Pseudomonadota</taxon>
        <taxon>Gammaproteobacteria</taxon>
        <taxon>Enterobacterales</taxon>
        <taxon>Enterobacteriaceae</taxon>
        <taxon>Citrobacter</taxon>
        <taxon>Citrobacter freundii complex</taxon>
    </lineage>
</organism>
<dbReference type="AlphaFoldDB" id="A0A7G2IIX4"/>
<protein>
    <submittedName>
        <fullName evidence="1">Uncharacterized protein</fullName>
    </submittedName>
</protein>
<accession>A0A7G2IIX4</accession>
<comment type="caution">
    <text evidence="1">The sequence shown here is derived from an EMBL/GenBank/DDBJ whole genome shotgun (WGS) entry which is preliminary data.</text>
</comment>
<dbReference type="EMBL" id="CBWP010000014">
    <property type="protein sequence ID" value="CDL36522.1"/>
    <property type="molecule type" value="Genomic_DNA"/>
</dbReference>
<sequence length="38" mass="3939">MPISNRGAFAGTGIPAASSKVAGLLPTSFSFFIGYAFW</sequence>